<dbReference type="GO" id="GO:0007188">
    <property type="term" value="P:adenylate cyclase-modulating G protein-coupled receptor signaling pathway"/>
    <property type="evidence" value="ECO:0007669"/>
    <property type="project" value="TreeGrafter"/>
</dbReference>
<dbReference type="PRINTS" id="PR00318">
    <property type="entry name" value="GPROTEINA"/>
</dbReference>
<dbReference type="GO" id="GO:0005737">
    <property type="term" value="C:cytoplasm"/>
    <property type="evidence" value="ECO:0007669"/>
    <property type="project" value="TreeGrafter"/>
</dbReference>
<evidence type="ECO:0000256" key="2">
    <source>
        <dbReference type="ARBA" id="ARBA00022723"/>
    </source>
</evidence>
<comment type="similarity">
    <text evidence="10">Belongs to the G-alpha family. XLG subfamily.</text>
</comment>
<dbReference type="PROSITE" id="PS51882">
    <property type="entry name" value="G_ALPHA"/>
    <property type="match status" value="1"/>
</dbReference>
<evidence type="ECO:0000256" key="10">
    <source>
        <dbReference type="ARBA" id="ARBA00060880"/>
    </source>
</evidence>
<keyword evidence="6" id="KW-0106">Calcium</keyword>
<dbReference type="CDD" id="cd00066">
    <property type="entry name" value="G-alpha"/>
    <property type="match status" value="1"/>
</dbReference>
<dbReference type="GO" id="GO:0005634">
    <property type="term" value="C:nucleus"/>
    <property type="evidence" value="ECO:0007669"/>
    <property type="project" value="UniProtKB-SubCell"/>
</dbReference>
<comment type="subcellular location">
    <subcellularLocation>
        <location evidence="1">Nucleus</location>
    </subcellularLocation>
</comment>
<dbReference type="SUPFAM" id="SSF47895">
    <property type="entry name" value="Transducin (alpha subunit), insertion domain"/>
    <property type="match status" value="1"/>
</dbReference>
<dbReference type="GO" id="GO:0003924">
    <property type="term" value="F:GTPase activity"/>
    <property type="evidence" value="ECO:0007669"/>
    <property type="project" value="InterPro"/>
</dbReference>
<gene>
    <name evidence="14" type="ORF">A4U43_C07F30830</name>
</gene>
<keyword evidence="15" id="KW-1185">Reference proteome</keyword>
<feature type="binding site" evidence="11">
    <location>
        <begin position="689"/>
        <end position="692"/>
    </location>
    <ligand>
        <name>GTP</name>
        <dbReference type="ChEBI" id="CHEBI:37565"/>
    </ligand>
</feature>
<evidence type="ECO:0000256" key="5">
    <source>
        <dbReference type="ARBA" id="ARBA00022833"/>
    </source>
</evidence>
<organism evidence="14 15">
    <name type="scientific">Asparagus officinalis</name>
    <name type="common">Garden asparagus</name>
    <dbReference type="NCBI Taxonomy" id="4686"/>
    <lineage>
        <taxon>Eukaryota</taxon>
        <taxon>Viridiplantae</taxon>
        <taxon>Streptophyta</taxon>
        <taxon>Embryophyta</taxon>
        <taxon>Tracheophyta</taxon>
        <taxon>Spermatophyta</taxon>
        <taxon>Magnoliopsida</taxon>
        <taxon>Liliopsida</taxon>
        <taxon>Asparagales</taxon>
        <taxon>Asparagaceae</taxon>
        <taxon>Asparagoideae</taxon>
        <taxon>Asparagus</taxon>
    </lineage>
</organism>
<evidence type="ECO:0000256" key="1">
    <source>
        <dbReference type="ARBA" id="ARBA00004123"/>
    </source>
</evidence>
<dbReference type="GO" id="GO:0031683">
    <property type="term" value="F:G-protein beta/gamma-subunit complex binding"/>
    <property type="evidence" value="ECO:0007669"/>
    <property type="project" value="InterPro"/>
</dbReference>
<dbReference type="Gramene" id="ONK64869">
    <property type="protein sequence ID" value="ONK64869"/>
    <property type="gene ID" value="A4U43_C07F30830"/>
</dbReference>
<keyword evidence="4" id="KW-0863">Zinc-finger</keyword>
<evidence type="ECO:0000256" key="12">
    <source>
        <dbReference type="PIRSR" id="PIRSR601019-2"/>
    </source>
</evidence>
<evidence type="ECO:0000256" key="4">
    <source>
        <dbReference type="ARBA" id="ARBA00022771"/>
    </source>
</evidence>
<reference evidence="15" key="1">
    <citation type="journal article" date="2017" name="Nat. Commun.">
        <title>The asparagus genome sheds light on the origin and evolution of a young Y chromosome.</title>
        <authorList>
            <person name="Harkess A."/>
            <person name="Zhou J."/>
            <person name="Xu C."/>
            <person name="Bowers J.E."/>
            <person name="Van der Hulst R."/>
            <person name="Ayyampalayam S."/>
            <person name="Mercati F."/>
            <person name="Riccardi P."/>
            <person name="McKain M.R."/>
            <person name="Kakrana A."/>
            <person name="Tang H."/>
            <person name="Ray J."/>
            <person name="Groenendijk J."/>
            <person name="Arikit S."/>
            <person name="Mathioni S.M."/>
            <person name="Nakano M."/>
            <person name="Shan H."/>
            <person name="Telgmann-Rauber A."/>
            <person name="Kanno A."/>
            <person name="Yue Z."/>
            <person name="Chen H."/>
            <person name="Li W."/>
            <person name="Chen Y."/>
            <person name="Xu X."/>
            <person name="Zhang Y."/>
            <person name="Luo S."/>
            <person name="Chen H."/>
            <person name="Gao J."/>
            <person name="Mao Z."/>
            <person name="Pires J.C."/>
            <person name="Luo M."/>
            <person name="Kudrna D."/>
            <person name="Wing R.A."/>
            <person name="Meyers B.C."/>
            <person name="Yi K."/>
            <person name="Kong H."/>
            <person name="Lavrijsen P."/>
            <person name="Sunseri F."/>
            <person name="Falavigna A."/>
            <person name="Ye Y."/>
            <person name="Leebens-Mack J.H."/>
            <person name="Chen G."/>
        </authorList>
    </citation>
    <scope>NUCLEOTIDE SEQUENCE [LARGE SCALE GENOMIC DNA]</scope>
    <source>
        <strain evidence="15">cv. DH0086</strain>
    </source>
</reference>
<dbReference type="OMA" id="HMDFLLI"/>
<evidence type="ECO:0000256" key="9">
    <source>
        <dbReference type="ARBA" id="ARBA00023242"/>
    </source>
</evidence>
<keyword evidence="9" id="KW-0539">Nucleus</keyword>
<dbReference type="GO" id="GO:0005525">
    <property type="term" value="F:GTP binding"/>
    <property type="evidence" value="ECO:0007669"/>
    <property type="project" value="UniProtKB-KW"/>
</dbReference>
<dbReference type="PANTHER" id="PTHR10218:SF222">
    <property type="entry name" value="EXTRA-LARGE GUANINE NUCLEOTIDE-BINDING PROTEIN 1"/>
    <property type="match status" value="1"/>
</dbReference>
<evidence type="ECO:0000256" key="11">
    <source>
        <dbReference type="PIRSR" id="PIRSR601019-1"/>
    </source>
</evidence>
<dbReference type="FunFam" id="1.10.400.10:FF:000005">
    <property type="entry name" value="Extra-large guanine nucleotide-binding protein 3"/>
    <property type="match status" value="1"/>
</dbReference>
<keyword evidence="5" id="KW-0862">Zinc</keyword>
<dbReference type="PANTHER" id="PTHR10218">
    <property type="entry name" value="GTP-BINDING PROTEIN ALPHA SUBUNIT"/>
    <property type="match status" value="1"/>
</dbReference>
<proteinExistence type="inferred from homology"/>
<dbReference type="Gene3D" id="1.10.400.10">
    <property type="entry name" value="GI Alpha 1, domain 2-like"/>
    <property type="match status" value="1"/>
</dbReference>
<dbReference type="OrthoDB" id="5817230at2759"/>
<dbReference type="SUPFAM" id="SSF52540">
    <property type="entry name" value="P-loop containing nucleoside triphosphate hydrolases"/>
    <property type="match status" value="1"/>
</dbReference>
<dbReference type="FunFam" id="3.40.50.300:FF:000720">
    <property type="entry name" value="Guanine nucleotide-binding protein G(k) subunit alpha"/>
    <property type="match status" value="1"/>
</dbReference>
<keyword evidence="8" id="KW-0807">Transducer</keyword>
<keyword evidence="7 11" id="KW-0342">GTP-binding</keyword>
<evidence type="ECO:0000256" key="6">
    <source>
        <dbReference type="ARBA" id="ARBA00022837"/>
    </source>
</evidence>
<keyword evidence="2 12" id="KW-0479">Metal-binding</keyword>
<feature type="region of interest" description="Disordered" evidence="13">
    <location>
        <begin position="91"/>
        <end position="112"/>
    </location>
</feature>
<evidence type="ECO:0000256" key="13">
    <source>
        <dbReference type="SAM" id="MobiDB-lite"/>
    </source>
</evidence>
<sequence>METIMAITANSEYSFAIEYSGPLFSFDIPKASPIEIDKIPVASVATSAPALDSLPVVQPLPLKKRLPDQEQDQNLNFNFSSELKVTDSSFTSDLDEDEDLESSPSVDDGDVEENRTAVVAFGEASSSSAEDTTKRSKKGRCSRCLKGNWFTEKEACLVCDARYCIKCVMRAMGSMPEGRKCIACIGSPIEDSNREKLGKSSRMLKRLFSSLEVEQAMKAEKYCGTNQLRAEDVFVNRQQLTQEEMVLLQSCACPLLRLKPGYYWYDKMSGYWGKEGHKPDKIITANLNVGGNLMQNASNGNTGIIINNREITKDELKMLKWAGVPCAGTPHFWVDPDGSYREEGQNDIKGKLWIKASTRLLCSILSLPVPGKGANRAGEEVNNMLSAAFPNFFEHKTLQKFFLVGSDGSGTSTIFKQAKFLYEPMPFSEDERRSIKQLIQSSIYSYLGILLEGRERFEEESLAAKRNSCVSRKTGSDVSEECDGVTVYSISPRLKAFSDWLLKVMAAGNLEAIFPAATREYAPTVEELWKDAAVQATYSRRRELESLPNAASYFLQKVVDISRVEYEPSDQDILYADGITPANALTCTEFTFPQTASEGSGDDADQQDTLVRYQLIRLPSKGLGENCKWLDMFEDVRIVIFCVSLSDYDEYYEDAFGVPINKMMGSKKLFENIIANQSFEDMEFLLVLNKFDLLEEKIKSSPLTVCDWFDDFHPISSRNPNGDSSEAEKAFYYISFKFKKLFACLSRRKLYVTSTKGLEKESVDSMLRYAREILKWEEVRRPLNNHFSNFETTTTCP</sequence>
<dbReference type="GO" id="GO:0005834">
    <property type="term" value="C:heterotrimeric G-protein complex"/>
    <property type="evidence" value="ECO:0007669"/>
    <property type="project" value="TreeGrafter"/>
</dbReference>
<protein>
    <submittedName>
        <fullName evidence="14">Uncharacterized protein</fullName>
    </submittedName>
</protein>
<feature type="compositionally biased region" description="Acidic residues" evidence="13">
    <location>
        <begin position="93"/>
        <end position="111"/>
    </location>
</feature>
<dbReference type="InterPro" id="IPR011025">
    <property type="entry name" value="GproteinA_insert"/>
</dbReference>
<evidence type="ECO:0000313" key="14">
    <source>
        <dbReference type="EMBL" id="ONK64869.1"/>
    </source>
</evidence>
<dbReference type="SMART" id="SM00275">
    <property type="entry name" value="G_alpha"/>
    <property type="match status" value="1"/>
</dbReference>
<keyword evidence="3 11" id="KW-0547">Nucleotide-binding</keyword>
<dbReference type="EMBL" id="CM007387">
    <property type="protein sequence ID" value="ONK64869.1"/>
    <property type="molecule type" value="Genomic_DNA"/>
</dbReference>
<dbReference type="GO" id="GO:0008270">
    <property type="term" value="F:zinc ion binding"/>
    <property type="evidence" value="ECO:0007669"/>
    <property type="project" value="UniProtKB-KW"/>
</dbReference>
<dbReference type="Proteomes" id="UP000243459">
    <property type="component" value="Chromosome 7"/>
</dbReference>
<dbReference type="InterPro" id="IPR027417">
    <property type="entry name" value="P-loop_NTPase"/>
</dbReference>
<dbReference type="InterPro" id="IPR001019">
    <property type="entry name" value="Gprotein_alpha_su"/>
</dbReference>
<dbReference type="Gene3D" id="3.40.50.300">
    <property type="entry name" value="P-loop containing nucleotide triphosphate hydrolases"/>
    <property type="match status" value="1"/>
</dbReference>
<feature type="binding site" evidence="12">
    <location>
        <position position="412"/>
    </location>
    <ligand>
        <name>Mg(2+)</name>
        <dbReference type="ChEBI" id="CHEBI:18420"/>
    </ligand>
</feature>
<name>A0A5P1EJA3_ASPOF</name>
<keyword evidence="12" id="KW-0460">Magnesium</keyword>
<dbReference type="Pfam" id="PF00503">
    <property type="entry name" value="G-alpha"/>
    <property type="match status" value="1"/>
</dbReference>
<evidence type="ECO:0000256" key="7">
    <source>
        <dbReference type="ARBA" id="ARBA00023134"/>
    </source>
</evidence>
<dbReference type="GO" id="GO:0001664">
    <property type="term" value="F:G protein-coupled receptor binding"/>
    <property type="evidence" value="ECO:0007669"/>
    <property type="project" value="TreeGrafter"/>
</dbReference>
<evidence type="ECO:0000256" key="8">
    <source>
        <dbReference type="ARBA" id="ARBA00023224"/>
    </source>
</evidence>
<dbReference type="AlphaFoldDB" id="A0A5P1EJA3"/>
<evidence type="ECO:0000256" key="3">
    <source>
        <dbReference type="ARBA" id="ARBA00022741"/>
    </source>
</evidence>
<evidence type="ECO:0000313" key="15">
    <source>
        <dbReference type="Proteomes" id="UP000243459"/>
    </source>
</evidence>
<accession>A0A5P1EJA3</accession>